<proteinExistence type="predicted"/>
<name>A0A7W2EV51_9BURK</name>
<evidence type="ECO:0000313" key="3">
    <source>
        <dbReference type="Proteomes" id="UP000534388"/>
    </source>
</evidence>
<keyword evidence="3" id="KW-1185">Reference proteome</keyword>
<dbReference type="RefSeq" id="WP_182165520.1">
    <property type="nucleotide sequence ID" value="NZ_JACEZT010000014.1"/>
</dbReference>
<evidence type="ECO:0000313" key="2">
    <source>
        <dbReference type="EMBL" id="MBA5639189.1"/>
    </source>
</evidence>
<organism evidence="2 3">
    <name type="scientific">Rugamonas brunnea</name>
    <dbReference type="NCBI Taxonomy" id="2758569"/>
    <lineage>
        <taxon>Bacteria</taxon>
        <taxon>Pseudomonadati</taxon>
        <taxon>Pseudomonadota</taxon>
        <taxon>Betaproteobacteria</taxon>
        <taxon>Burkholderiales</taxon>
        <taxon>Oxalobacteraceae</taxon>
        <taxon>Telluria group</taxon>
        <taxon>Rugamonas</taxon>
    </lineage>
</organism>
<dbReference type="NCBIfam" id="TIGR02001">
    <property type="entry name" value="gcw_chp"/>
    <property type="match status" value="1"/>
</dbReference>
<dbReference type="InterPro" id="IPR010239">
    <property type="entry name" value="CHP02001"/>
</dbReference>
<feature type="chain" id="PRO_5030684414" evidence="1">
    <location>
        <begin position="31"/>
        <end position="279"/>
    </location>
</feature>
<keyword evidence="1" id="KW-0732">Signal</keyword>
<dbReference type="Pfam" id="PF09694">
    <property type="entry name" value="Gcw_chp"/>
    <property type="match status" value="1"/>
</dbReference>
<gene>
    <name evidence="2" type="ORF">H3H37_19190</name>
</gene>
<dbReference type="EMBL" id="JACEZT010000014">
    <property type="protein sequence ID" value="MBA5639189.1"/>
    <property type="molecule type" value="Genomic_DNA"/>
</dbReference>
<comment type="caution">
    <text evidence="2">The sequence shown here is derived from an EMBL/GenBank/DDBJ whole genome shotgun (WGS) entry which is preliminary data.</text>
</comment>
<feature type="signal peptide" evidence="1">
    <location>
        <begin position="1"/>
        <end position="30"/>
    </location>
</feature>
<evidence type="ECO:0000256" key="1">
    <source>
        <dbReference type="SAM" id="SignalP"/>
    </source>
</evidence>
<accession>A0A7W2EV51</accession>
<protein>
    <submittedName>
        <fullName evidence="2">Uncharacterized protein</fullName>
    </submittedName>
</protein>
<dbReference type="AlphaFoldDB" id="A0A7W2EV51"/>
<dbReference type="Proteomes" id="UP000534388">
    <property type="component" value="Unassembled WGS sequence"/>
</dbReference>
<sequence length="279" mass="29761">MTTSAPLFSARHLACLGAAASVLGAAAAHAADTPAAAPAPDWTNTGNVTLVSDYLFRGVSQTQGHPTVQANLDFTHASGLYLGLFGSGVSHAAYNNGSGSEIDLYGGYRYPLNADSNIDAGLVTYWYPAAHYQTAGGDIRYHTQDAKLGLNMGSFNVYGWLTLSQHWFGFAVDPYSGKNVDTRGTLYGEVNWNPELAPGLALNLHAGKQHVRNMSAFDFVDLKAGVTKTVDNWAFSAAAVYNNGDASRNGTPLWTFFDADGSGKNVVRKRLLLTAARNF</sequence>
<reference evidence="2 3" key="1">
    <citation type="submission" date="2020-07" db="EMBL/GenBank/DDBJ databases">
        <title>Novel species isolated from subtropical streams in China.</title>
        <authorList>
            <person name="Lu H."/>
        </authorList>
    </citation>
    <scope>NUCLEOTIDE SEQUENCE [LARGE SCALE GENOMIC DNA]</scope>
    <source>
        <strain evidence="2 3">LX20W</strain>
    </source>
</reference>